<proteinExistence type="predicted"/>
<keyword evidence="2" id="KW-0732">Signal</keyword>
<reference evidence="3" key="2">
    <citation type="submission" date="2021-08" db="EMBL/GenBank/DDBJ databases">
        <authorList>
            <person name="Eriksson T."/>
        </authorList>
    </citation>
    <scope>NUCLEOTIDE SEQUENCE</scope>
    <source>
        <strain evidence="3">Stoneville</strain>
        <tissue evidence="3">Whole head</tissue>
    </source>
</reference>
<dbReference type="Proteomes" id="UP000719412">
    <property type="component" value="Unassembled WGS sequence"/>
</dbReference>
<evidence type="ECO:0000313" key="4">
    <source>
        <dbReference type="Proteomes" id="UP000719412"/>
    </source>
</evidence>
<evidence type="ECO:0000313" key="3">
    <source>
        <dbReference type="EMBL" id="KAH0813073.1"/>
    </source>
</evidence>
<feature type="region of interest" description="Disordered" evidence="1">
    <location>
        <begin position="817"/>
        <end position="852"/>
    </location>
</feature>
<feature type="region of interest" description="Disordered" evidence="1">
    <location>
        <begin position="89"/>
        <end position="111"/>
    </location>
</feature>
<feature type="compositionally biased region" description="Basic residues" evidence="1">
    <location>
        <begin position="839"/>
        <end position="852"/>
    </location>
</feature>
<organism evidence="3 4">
    <name type="scientific">Tenebrio molitor</name>
    <name type="common">Yellow mealworm beetle</name>
    <dbReference type="NCBI Taxonomy" id="7067"/>
    <lineage>
        <taxon>Eukaryota</taxon>
        <taxon>Metazoa</taxon>
        <taxon>Ecdysozoa</taxon>
        <taxon>Arthropoda</taxon>
        <taxon>Hexapoda</taxon>
        <taxon>Insecta</taxon>
        <taxon>Pterygota</taxon>
        <taxon>Neoptera</taxon>
        <taxon>Endopterygota</taxon>
        <taxon>Coleoptera</taxon>
        <taxon>Polyphaga</taxon>
        <taxon>Cucujiformia</taxon>
        <taxon>Tenebrionidae</taxon>
        <taxon>Tenebrio</taxon>
    </lineage>
</organism>
<dbReference type="AlphaFoldDB" id="A0A8J6HEQ5"/>
<name>A0A8J6HEQ5_TENMO</name>
<comment type="caution">
    <text evidence="3">The sequence shown here is derived from an EMBL/GenBank/DDBJ whole genome shotgun (WGS) entry which is preliminary data.</text>
</comment>
<evidence type="ECO:0000256" key="2">
    <source>
        <dbReference type="SAM" id="SignalP"/>
    </source>
</evidence>
<gene>
    <name evidence="3" type="ORF">GEV33_009720</name>
</gene>
<accession>A0A8J6HEQ5</accession>
<dbReference type="EMBL" id="JABDTM020025612">
    <property type="protein sequence ID" value="KAH0813073.1"/>
    <property type="molecule type" value="Genomic_DNA"/>
</dbReference>
<sequence length="1096" mass="122620">MSRAKVLLLLKIINNATAAAKIVREPAAHVARQILRVAGTVTGLKKRGPAARTPRGKRVLDRSQTFGLVLRARAVFASEFGRRRRGEIVIGGGAPDSRPSEIPAHSGEKNRSANATKFGIEFFREGPRKFHSENALSLGELARAGVGRFSMTKCKFRLGRRNNQKNQTRESEAVSRSVSHLSPLMGACSRATLTPPRRRFFAGEIFRCDITTGDKLESPARSKSTLFGRDSGDHLVDINNNKAPIWLFSLVPPIAPLVLWENKQPRRSLVEKVDRCECLNVFSKTVPFVEDNSSLVWVFRYDNDPKHATDIAKELFFMARWKRPLESPDLSPVENLRAGPGGIGKLQCQISITNSVRESGTSRVVVAVPVPKVGISKKTSECERGTARGNSPARSLSRSVINWPTVTSFFDAPGNRAARRMFAVTIRIVSDIFPRQKNNTVRLMNPRRGGFRDADLLTQKNPKSVAGGRFPRIPLYLYGTRGASPIQAAPDVAPSKRRHAPPADRDVFIDGSEPKRFSGSKEMSVVGEEDFVQPWGAARCGKKITTEAPDGLLLYWHTRIAPLPSPRGSQAVTVGASHMVPIRPKVLCAILESQIYYVYYIIHLLVVCCEIRGRAFYAKPGIKIDDFERNPPTQSAIPLKGFAYFHFIVTFLERIDRSMAVGCHDGARHPFVLISCKVQLCASVVSGSRALSNLECRQETIEGRGWTLPDGWDRTARFPPHDQTERITRGKWLMVRGALGAILNLRADASVPLASQTIRDSISNLCALKSDLGTHRAVTIAITMKRTSPRFYGSSKRILFLLIATVHEWDVETSVASANRAPRRLPGSPERTPEDNSRSGRRQLRLPRRSGSRAARRFPVNCPGFWKAKTVTTVLACWCRHPRQKAASSRVSRSRFAEHQTGSREVSVLFEKWANLSPPWSTSLADMTSHLTPCRYERLHVRHLEKSTLYVLRTHAACLMACLRRTRYYIMFFMLLRAAGGWMVRGSRKNHAPDENLHVVEVNDTRSFGRYHARKCDKLTDSKWEVIWRGFNPKGGTWVPGVSTKRYDLVASQLETVQRGCRKVLFMRTTHGVCISIHLEISPPDSHVNTYQLGYI</sequence>
<reference evidence="3" key="1">
    <citation type="journal article" date="2020" name="J Insects Food Feed">
        <title>The yellow mealworm (Tenebrio molitor) genome: a resource for the emerging insects as food and feed industry.</title>
        <authorList>
            <person name="Eriksson T."/>
            <person name="Andere A."/>
            <person name="Kelstrup H."/>
            <person name="Emery V."/>
            <person name="Picard C."/>
        </authorList>
    </citation>
    <scope>NUCLEOTIDE SEQUENCE</scope>
    <source>
        <strain evidence="3">Stoneville</strain>
        <tissue evidence="3">Whole head</tissue>
    </source>
</reference>
<keyword evidence="4" id="KW-1185">Reference proteome</keyword>
<evidence type="ECO:0000256" key="1">
    <source>
        <dbReference type="SAM" id="MobiDB-lite"/>
    </source>
</evidence>
<feature type="chain" id="PRO_5035239547" evidence="2">
    <location>
        <begin position="20"/>
        <end position="1096"/>
    </location>
</feature>
<feature type="signal peptide" evidence="2">
    <location>
        <begin position="1"/>
        <end position="19"/>
    </location>
</feature>
<feature type="region of interest" description="Disordered" evidence="1">
    <location>
        <begin position="487"/>
        <end position="508"/>
    </location>
</feature>
<protein>
    <submittedName>
        <fullName evidence="3">Uncharacterized protein</fullName>
    </submittedName>
</protein>